<dbReference type="InterPro" id="IPR016007">
    <property type="entry name" value="Alpha_rhamnosid"/>
</dbReference>
<dbReference type="Gene3D" id="2.60.120.260">
    <property type="entry name" value="Galactose-binding domain-like"/>
    <property type="match status" value="2"/>
</dbReference>
<dbReference type="Gene3D" id="2.60.420.10">
    <property type="entry name" value="Maltose phosphorylase, domain 3"/>
    <property type="match status" value="1"/>
</dbReference>
<evidence type="ECO:0000259" key="6">
    <source>
        <dbReference type="Pfam" id="PF08531"/>
    </source>
</evidence>
<dbReference type="Gene3D" id="1.50.10.10">
    <property type="match status" value="1"/>
</dbReference>
<evidence type="ECO:0000259" key="7">
    <source>
        <dbReference type="Pfam" id="PF17389"/>
    </source>
</evidence>
<dbReference type="InterPro" id="IPR013737">
    <property type="entry name" value="Bac_rhamnosid_N"/>
</dbReference>
<dbReference type="InterPro" id="IPR035398">
    <property type="entry name" value="Bac_rhamnosid_C"/>
</dbReference>
<feature type="domain" description="Alpha-L-rhamnosidase six-hairpin glycosidase" evidence="7">
    <location>
        <begin position="431"/>
        <end position="773"/>
    </location>
</feature>
<dbReference type="InterPro" id="IPR012341">
    <property type="entry name" value="6hp_glycosidase-like_sf"/>
</dbReference>
<evidence type="ECO:0000256" key="3">
    <source>
        <dbReference type="ARBA" id="ARBA00022801"/>
    </source>
</evidence>
<evidence type="ECO:0000256" key="4">
    <source>
        <dbReference type="SAM" id="SignalP"/>
    </source>
</evidence>
<dbReference type="RefSeq" id="WP_116857283.1">
    <property type="nucleotide sequence ID" value="NZ_QTJV01000017.1"/>
</dbReference>
<keyword evidence="3" id="KW-0378">Hydrolase</keyword>
<keyword evidence="10" id="KW-1185">Reference proteome</keyword>
<dbReference type="Proteomes" id="UP000261174">
    <property type="component" value="Unassembled WGS sequence"/>
</dbReference>
<keyword evidence="4" id="KW-0732">Signal</keyword>
<name>A0A3E1NSP3_9BACT</name>
<dbReference type="EMBL" id="QTJV01000017">
    <property type="protein sequence ID" value="RFM30969.1"/>
    <property type="molecule type" value="Genomic_DNA"/>
</dbReference>
<dbReference type="Pfam" id="PF25788">
    <property type="entry name" value="Ig_Rha78A_N"/>
    <property type="match status" value="1"/>
</dbReference>
<dbReference type="PIRSF" id="PIRSF010631">
    <property type="entry name" value="A-rhamnsds"/>
    <property type="match status" value="1"/>
</dbReference>
<feature type="signal peptide" evidence="4">
    <location>
        <begin position="1"/>
        <end position="20"/>
    </location>
</feature>
<dbReference type="PANTHER" id="PTHR33307">
    <property type="entry name" value="ALPHA-RHAMNOSIDASE (EUROFUNG)"/>
    <property type="match status" value="1"/>
</dbReference>
<dbReference type="Pfam" id="PF08531">
    <property type="entry name" value="Bac_rhamnosid_N"/>
    <property type="match status" value="1"/>
</dbReference>
<dbReference type="Pfam" id="PF17389">
    <property type="entry name" value="Bac_rhamnosid6H"/>
    <property type="match status" value="1"/>
</dbReference>
<reference evidence="9 10" key="1">
    <citation type="submission" date="2018-08" db="EMBL/GenBank/DDBJ databases">
        <title>Chitinophaga sp. K20C18050901, a novel bacterium isolated from forest soil.</title>
        <authorList>
            <person name="Wang C."/>
        </authorList>
    </citation>
    <scope>NUCLEOTIDE SEQUENCE [LARGE SCALE GENOMIC DNA]</scope>
    <source>
        <strain evidence="9 10">K20C18050901</strain>
    </source>
</reference>
<dbReference type="GO" id="GO:0030596">
    <property type="term" value="F:alpha-L-rhamnosidase activity"/>
    <property type="evidence" value="ECO:0007669"/>
    <property type="project" value="UniProtKB-EC"/>
</dbReference>
<comment type="caution">
    <text evidence="9">The sequence shown here is derived from an EMBL/GenBank/DDBJ whole genome shotgun (WGS) entry which is preliminary data.</text>
</comment>
<feature type="domain" description="Alpha-L-rhamnosidase C-terminal" evidence="8">
    <location>
        <begin position="775"/>
        <end position="852"/>
    </location>
</feature>
<feature type="chain" id="PRO_5017651191" description="alpha-L-rhamnosidase" evidence="4">
    <location>
        <begin position="21"/>
        <end position="875"/>
    </location>
</feature>
<proteinExistence type="predicted"/>
<dbReference type="PANTHER" id="PTHR33307:SF6">
    <property type="entry name" value="ALPHA-RHAMNOSIDASE (EUROFUNG)-RELATED"/>
    <property type="match status" value="1"/>
</dbReference>
<dbReference type="InterPro" id="IPR008928">
    <property type="entry name" value="6-hairpin_glycosidase_sf"/>
</dbReference>
<dbReference type="Pfam" id="PF17390">
    <property type="entry name" value="Bac_rhamnosid_C"/>
    <property type="match status" value="1"/>
</dbReference>
<feature type="domain" description="Alpha-L-rhamnosidase concanavalin-like" evidence="5">
    <location>
        <begin position="328"/>
        <end position="422"/>
    </location>
</feature>
<evidence type="ECO:0000259" key="5">
    <source>
        <dbReference type="Pfam" id="PF05592"/>
    </source>
</evidence>
<dbReference type="EC" id="3.2.1.40" evidence="2"/>
<sequence>MINRLSLLFITQLLCVQLYAQVKVDQLLTENLNNPESVENTTPRFSWKLITTQANTTQTAYELTVMSGNKSLWNSGKVNSDQSIFVPYGGSTLQSGDKYSWKVRIWDNKQKASAWSTPAYFRLALTKADWKAKWIEPGYEEDSVLRPSPIFKTTFKAGKKIASGIAYITCHGVYEGTINGKRIGEAYLTPGFTDYVKRLQYQAYDVTNLLQNGDNNIELTLGSGWFRGIVGWWNQNNHYGKTLALLYQMQVTYTDGTKETLISDENWQCSTGKIAYAEIYNGETIDNRKSSTTWYPVKVVNYSMDNLVPTTSELVTKHETFKPLAVITTPKGETVIDFGQNLSGFVHFKASGKAGDSIILEHGEVLDKAGNFYNANLRTAAAKDVFILNGKGEEYFEPHFTYHGFRYVRVKGSVKPEQMEAVALYSDCPLTGTFECSNPMINQLQHNILWSQNDNFVDIPTDCPQRDERLGWTGDAQTFSKTAAFNRNVNNFFAKWLKDLAADQLPNGAVPFVVPNLMGDAAAAAGWADAATVIPWTIYQAYGDKKMLSDQYPSMKAWVEFIKSRTHNDLWDNGFQFGDWLSYRADGLTENTANTDSYLVAQCYYAYSTQLMINAAKTLGKQEDVEKYSALLKRIKEAFFTEYVTPKGRIMSNTQTAYVLALQFDLLPENLRPIAAKNLAANIASYKYHLTTGFLGTYFLTNVLSNHGYIDVAYKLLLQDTYPSWLYPVKMGATTIWERWDGMRPDSTFQTTDMNSFNHYSYGAIGEWMYRVVAGIDMDPSVPGYKKIRIKPQPGGDLTYAKASLETGYGKVGVDWKIKDGKFTMDVEIPANTTAEIFVPATDGYEQKNVGSGKYHYESVGTTLINKGLTVKENK</sequence>
<dbReference type="Gene3D" id="2.60.40.10">
    <property type="entry name" value="Immunoglobulins"/>
    <property type="match status" value="1"/>
</dbReference>
<evidence type="ECO:0000313" key="10">
    <source>
        <dbReference type="Proteomes" id="UP000261174"/>
    </source>
</evidence>
<dbReference type="GO" id="GO:0005975">
    <property type="term" value="P:carbohydrate metabolic process"/>
    <property type="evidence" value="ECO:0007669"/>
    <property type="project" value="InterPro"/>
</dbReference>
<evidence type="ECO:0000256" key="1">
    <source>
        <dbReference type="ARBA" id="ARBA00001445"/>
    </source>
</evidence>
<accession>A0A3E1NSP3</accession>
<feature type="domain" description="Bacterial alpha-L-rhamnosidase N-terminal" evidence="6">
    <location>
        <begin position="159"/>
        <end position="299"/>
    </location>
</feature>
<evidence type="ECO:0000259" key="8">
    <source>
        <dbReference type="Pfam" id="PF17390"/>
    </source>
</evidence>
<organism evidence="9 10">
    <name type="scientific">Chitinophaga silvisoli</name>
    <dbReference type="NCBI Taxonomy" id="2291814"/>
    <lineage>
        <taxon>Bacteria</taxon>
        <taxon>Pseudomonadati</taxon>
        <taxon>Bacteroidota</taxon>
        <taxon>Chitinophagia</taxon>
        <taxon>Chitinophagales</taxon>
        <taxon>Chitinophagaceae</taxon>
        <taxon>Chitinophaga</taxon>
    </lineage>
</organism>
<dbReference type="InterPro" id="IPR035396">
    <property type="entry name" value="Bac_rhamnosid6H"/>
</dbReference>
<dbReference type="OrthoDB" id="9766741at2"/>
<protein>
    <recommendedName>
        <fullName evidence="2">alpha-L-rhamnosidase</fullName>
        <ecNumber evidence="2">3.2.1.40</ecNumber>
    </recommendedName>
</protein>
<evidence type="ECO:0000313" key="9">
    <source>
        <dbReference type="EMBL" id="RFM30969.1"/>
    </source>
</evidence>
<dbReference type="InterPro" id="IPR013783">
    <property type="entry name" value="Ig-like_fold"/>
</dbReference>
<gene>
    <name evidence="9" type="ORF">DXN04_30865</name>
</gene>
<dbReference type="Pfam" id="PF05592">
    <property type="entry name" value="Bac_rhamnosid"/>
    <property type="match status" value="1"/>
</dbReference>
<comment type="catalytic activity">
    <reaction evidence="1">
        <text>Hydrolysis of terminal non-reducing alpha-L-rhamnose residues in alpha-L-rhamnosides.</text>
        <dbReference type="EC" id="3.2.1.40"/>
    </reaction>
</comment>
<evidence type="ECO:0000256" key="2">
    <source>
        <dbReference type="ARBA" id="ARBA00012652"/>
    </source>
</evidence>
<dbReference type="InterPro" id="IPR008902">
    <property type="entry name" value="Rhamnosid_concanavalin"/>
</dbReference>
<dbReference type="SUPFAM" id="SSF48208">
    <property type="entry name" value="Six-hairpin glycosidases"/>
    <property type="match status" value="1"/>
</dbReference>
<dbReference type="AlphaFoldDB" id="A0A3E1NSP3"/>